<feature type="domain" description="Pilus formation protein N-terminal" evidence="3">
    <location>
        <begin position="32"/>
        <end position="101"/>
    </location>
</feature>
<dbReference type="InterPro" id="IPR004846">
    <property type="entry name" value="T2SS/T3SS_dom"/>
</dbReference>
<gene>
    <name evidence="4" type="primary">rcpA</name>
    <name evidence="4" type="ORF">ERS137941_00595</name>
</gene>
<dbReference type="EMBL" id="CGBR01000002">
    <property type="protein sequence ID" value="CFQ53698.1"/>
    <property type="molecule type" value="Genomic_DNA"/>
</dbReference>
<evidence type="ECO:0000313" key="4">
    <source>
        <dbReference type="EMBL" id="CFQ53698.1"/>
    </source>
</evidence>
<dbReference type="RefSeq" id="WP_023160006.1">
    <property type="nucleotide sequence ID" value="NZ_CGBR01000002.1"/>
</dbReference>
<dbReference type="Proteomes" id="UP000048841">
    <property type="component" value="Unassembled WGS sequence"/>
</dbReference>
<comment type="similarity">
    <text evidence="1">Belongs to the bacterial secretin family.</text>
</comment>
<dbReference type="PATRIC" id="fig|630.129.peg.609"/>
<evidence type="ECO:0000313" key="5">
    <source>
        <dbReference type="Proteomes" id="UP000048841"/>
    </source>
</evidence>
<dbReference type="PANTHER" id="PTHR30332">
    <property type="entry name" value="PROBABLE GENERAL SECRETION PATHWAY PROTEIN D"/>
    <property type="match status" value="1"/>
</dbReference>
<dbReference type="InterPro" id="IPR032789">
    <property type="entry name" value="T2SS-T3SS_pil_N"/>
</dbReference>
<protein>
    <submittedName>
        <fullName evidence="4">Putative tight adherance operon protein</fullName>
    </submittedName>
</protein>
<evidence type="ECO:0000259" key="3">
    <source>
        <dbReference type="Pfam" id="PF13629"/>
    </source>
</evidence>
<dbReference type="GO" id="GO:0009306">
    <property type="term" value="P:protein secretion"/>
    <property type="evidence" value="ECO:0007669"/>
    <property type="project" value="InterPro"/>
</dbReference>
<dbReference type="InterPro" id="IPR001775">
    <property type="entry name" value="GspD/PilQ"/>
</dbReference>
<dbReference type="PRINTS" id="PR00811">
    <property type="entry name" value="BCTERIALGSPD"/>
</dbReference>
<dbReference type="AlphaFoldDB" id="A0A0E1NCV1"/>
<proteinExistence type="inferred from homology"/>
<dbReference type="Pfam" id="PF13629">
    <property type="entry name" value="T2SS-T3SS_pil_N"/>
    <property type="match status" value="1"/>
</dbReference>
<evidence type="ECO:0000259" key="2">
    <source>
        <dbReference type="Pfam" id="PF00263"/>
    </source>
</evidence>
<dbReference type="GO" id="GO:0015627">
    <property type="term" value="C:type II protein secretion system complex"/>
    <property type="evidence" value="ECO:0007669"/>
    <property type="project" value="TreeGrafter"/>
</dbReference>
<dbReference type="PANTHER" id="PTHR30332:SF17">
    <property type="entry name" value="TYPE IV PILIATION SYSTEM PROTEIN DR_0774-RELATED"/>
    <property type="match status" value="1"/>
</dbReference>
<dbReference type="Pfam" id="PF00263">
    <property type="entry name" value="Secretin"/>
    <property type="match status" value="1"/>
</dbReference>
<sequence>MKVARTRYLNQIVLFLVCMIIACFIAVNRANAEPVYLSTGQSYMIKTQEEIDTVFVSAAAIADYELVGKNSIIVYAKQEGTAEFILFNQNHHPIKKSAILVDNTITAAHKRIRLEYPESDIEINKIGDSYILTGTVETEEAKETIASIIGEAIGSEKTIASNSKKDSDGNNQYFNSPEYSRVVNKIKLPGSNQVNVKLTIAEVSKDFSENIGMDWSTIGNFSGSFQFFKLNGSNKFNAKGISALVHAINDDSIARVLAEPNLSVLSGESASFLVGGELPLVNTTANSTVITYKQFGIKLNIGAKVNAKKRIRIKLDEEVSSVDKVFNIDGGDAYPSFRTRKAATTLELGDGESFILGGLISSSEREALKKIPFIGDIPILGAFFRNAETRKNQTELVVVATVNLVRPVSEKEVELPNFMHTSTLERFFNFTHIMEVKREKMAKEFLSKGGFSK</sequence>
<dbReference type="KEGG" id="yet:CH48_2283"/>
<reference evidence="4 5" key="1">
    <citation type="submission" date="2015-03" db="EMBL/GenBank/DDBJ databases">
        <authorList>
            <person name="Murphy D."/>
        </authorList>
    </citation>
    <scope>NUCLEOTIDE SEQUENCE [LARGE SCALE GENOMIC DNA]</scope>
    <source>
        <strain evidence="4 5">IP26249</strain>
    </source>
</reference>
<name>A0A0E1NCV1_YEREN</name>
<evidence type="ECO:0000256" key="1">
    <source>
        <dbReference type="RuleBase" id="RU004003"/>
    </source>
</evidence>
<dbReference type="PROSITE" id="PS51257">
    <property type="entry name" value="PROKAR_LIPOPROTEIN"/>
    <property type="match status" value="1"/>
</dbReference>
<accession>A0A0E1NCV1</accession>
<organism evidence="4 5">
    <name type="scientific">Yersinia enterocolitica</name>
    <dbReference type="NCBI Taxonomy" id="630"/>
    <lineage>
        <taxon>Bacteria</taxon>
        <taxon>Pseudomonadati</taxon>
        <taxon>Pseudomonadota</taxon>
        <taxon>Gammaproteobacteria</taxon>
        <taxon>Enterobacterales</taxon>
        <taxon>Yersiniaceae</taxon>
        <taxon>Yersinia</taxon>
    </lineage>
</organism>
<dbReference type="InterPro" id="IPR050810">
    <property type="entry name" value="Bact_Secretion_Sys_Channel"/>
</dbReference>
<feature type="domain" description="Type II/III secretion system secretin-like" evidence="2">
    <location>
        <begin position="249"/>
        <end position="405"/>
    </location>
</feature>